<evidence type="ECO:0000256" key="5">
    <source>
        <dbReference type="ARBA" id="ARBA00022723"/>
    </source>
</evidence>
<dbReference type="InterPro" id="IPR020476">
    <property type="entry name" value="Nudix_hydrolase"/>
</dbReference>
<sequence>MKDIQVVGAIIMDQNRVLCAQRPRGKSLKLLWEFPGGKIEDRETPEEALIREIKEELGCTITVQSFFDKTSYTYSFGRVHLSTYLCKLKDVQPSLLEHHNLKWLPIEKLQTLEWAPADIPAVDKLQHIDI</sequence>
<protein>
    <recommendedName>
        <fullName evidence="11">8-oxo-dGTP diphosphatase</fullName>
        <ecNumber evidence="11">3.6.1.55</ecNumber>
    </recommendedName>
</protein>
<keyword evidence="8" id="KW-0460">Magnesium</keyword>
<reference evidence="14 15" key="1">
    <citation type="journal article" date="2019" name="Int. J. Syst. Evol. Microbiol.">
        <title>The Global Catalogue of Microorganisms (GCM) 10K type strain sequencing project: providing services to taxonomists for standard genome sequencing and annotation.</title>
        <authorList>
            <consortium name="The Broad Institute Genomics Platform"/>
            <consortium name="The Broad Institute Genome Sequencing Center for Infectious Disease"/>
            <person name="Wu L."/>
            <person name="Ma J."/>
        </authorList>
    </citation>
    <scope>NUCLEOTIDE SEQUENCE [LARGE SCALE GENOMIC DNA]</scope>
    <source>
        <strain evidence="14 15">JCM 12662</strain>
    </source>
</reference>
<proteinExistence type="inferred from homology"/>
<keyword evidence="3" id="KW-0515">Mutator protein</keyword>
<accession>A0ABN0XSI4</accession>
<comment type="cofactor">
    <cofactor evidence="1">
        <name>Mg(2+)</name>
        <dbReference type="ChEBI" id="CHEBI:18420"/>
    </cofactor>
</comment>
<evidence type="ECO:0000256" key="9">
    <source>
        <dbReference type="ARBA" id="ARBA00023204"/>
    </source>
</evidence>
<dbReference type="Pfam" id="PF00293">
    <property type="entry name" value="NUDIX"/>
    <property type="match status" value="1"/>
</dbReference>
<comment type="caution">
    <text evidence="14">The sequence shown here is derived from an EMBL/GenBank/DDBJ whole genome shotgun (WGS) entry which is preliminary data.</text>
</comment>
<evidence type="ECO:0000256" key="7">
    <source>
        <dbReference type="ARBA" id="ARBA00022801"/>
    </source>
</evidence>
<evidence type="ECO:0000259" key="13">
    <source>
        <dbReference type="PROSITE" id="PS51462"/>
    </source>
</evidence>
<comment type="catalytic activity">
    <reaction evidence="10">
        <text>8-oxo-dGTP + H2O = 8-oxo-dGMP + diphosphate + H(+)</text>
        <dbReference type="Rhea" id="RHEA:31575"/>
        <dbReference type="ChEBI" id="CHEBI:15377"/>
        <dbReference type="ChEBI" id="CHEBI:15378"/>
        <dbReference type="ChEBI" id="CHEBI:33019"/>
        <dbReference type="ChEBI" id="CHEBI:63224"/>
        <dbReference type="ChEBI" id="CHEBI:77896"/>
        <dbReference type="EC" id="3.6.1.55"/>
    </reaction>
</comment>
<dbReference type="PRINTS" id="PR00502">
    <property type="entry name" value="NUDIXFAMILY"/>
</dbReference>
<dbReference type="InterPro" id="IPR015797">
    <property type="entry name" value="NUDIX_hydrolase-like_dom_sf"/>
</dbReference>
<dbReference type="Gene3D" id="3.90.79.10">
    <property type="entry name" value="Nucleoside Triphosphate Pyrophosphohydrolase"/>
    <property type="match status" value="1"/>
</dbReference>
<dbReference type="EC" id="3.6.1.55" evidence="11"/>
<evidence type="ECO:0000256" key="3">
    <source>
        <dbReference type="ARBA" id="ARBA00022457"/>
    </source>
</evidence>
<evidence type="ECO:0000313" key="14">
    <source>
        <dbReference type="EMBL" id="GAA0371491.1"/>
    </source>
</evidence>
<dbReference type="PROSITE" id="PS00893">
    <property type="entry name" value="NUDIX_BOX"/>
    <property type="match status" value="1"/>
</dbReference>
<evidence type="ECO:0000256" key="8">
    <source>
        <dbReference type="ARBA" id="ARBA00022842"/>
    </source>
</evidence>
<dbReference type="Proteomes" id="UP001501166">
    <property type="component" value="Unassembled WGS sequence"/>
</dbReference>
<name>A0ABN0XSI4_9LACT</name>
<evidence type="ECO:0000256" key="12">
    <source>
        <dbReference type="RuleBase" id="RU003476"/>
    </source>
</evidence>
<evidence type="ECO:0000256" key="2">
    <source>
        <dbReference type="ARBA" id="ARBA00005582"/>
    </source>
</evidence>
<keyword evidence="7 12" id="KW-0378">Hydrolase</keyword>
<keyword evidence="5" id="KW-0479">Metal-binding</keyword>
<feature type="domain" description="Nudix hydrolase" evidence="13">
    <location>
        <begin position="2"/>
        <end position="126"/>
    </location>
</feature>
<dbReference type="InterPro" id="IPR020084">
    <property type="entry name" value="NUDIX_hydrolase_CS"/>
</dbReference>
<dbReference type="InterPro" id="IPR000086">
    <property type="entry name" value="NUDIX_hydrolase_dom"/>
</dbReference>
<keyword evidence="6" id="KW-0227">DNA damage</keyword>
<keyword evidence="15" id="KW-1185">Reference proteome</keyword>
<keyword evidence="9" id="KW-0234">DNA repair</keyword>
<gene>
    <name evidence="14" type="ORF">GCM10008932_23510</name>
</gene>
<evidence type="ECO:0000256" key="1">
    <source>
        <dbReference type="ARBA" id="ARBA00001946"/>
    </source>
</evidence>
<dbReference type="CDD" id="cd03425">
    <property type="entry name" value="NUDIX_MutT_NudA_like"/>
    <property type="match status" value="1"/>
</dbReference>
<dbReference type="InterPro" id="IPR047127">
    <property type="entry name" value="MutT-like"/>
</dbReference>
<dbReference type="EMBL" id="BAAACW010000164">
    <property type="protein sequence ID" value="GAA0371491.1"/>
    <property type="molecule type" value="Genomic_DNA"/>
</dbReference>
<dbReference type="PANTHER" id="PTHR47707">
    <property type="entry name" value="8-OXO-DGTP DIPHOSPHATASE"/>
    <property type="match status" value="1"/>
</dbReference>
<dbReference type="PROSITE" id="PS51462">
    <property type="entry name" value="NUDIX"/>
    <property type="match status" value="1"/>
</dbReference>
<evidence type="ECO:0000256" key="4">
    <source>
        <dbReference type="ARBA" id="ARBA00022705"/>
    </source>
</evidence>
<organism evidence="14 15">
    <name type="scientific">Alkalibacterium iburiense</name>
    <dbReference type="NCBI Taxonomy" id="290589"/>
    <lineage>
        <taxon>Bacteria</taxon>
        <taxon>Bacillati</taxon>
        <taxon>Bacillota</taxon>
        <taxon>Bacilli</taxon>
        <taxon>Lactobacillales</taxon>
        <taxon>Carnobacteriaceae</taxon>
        <taxon>Alkalibacterium</taxon>
    </lineage>
</organism>
<dbReference type="PANTHER" id="PTHR47707:SF1">
    <property type="entry name" value="NUDIX HYDROLASE FAMILY PROTEIN"/>
    <property type="match status" value="1"/>
</dbReference>
<comment type="similarity">
    <text evidence="2 12">Belongs to the Nudix hydrolase family.</text>
</comment>
<keyword evidence="4" id="KW-0235">DNA replication</keyword>
<evidence type="ECO:0000256" key="10">
    <source>
        <dbReference type="ARBA" id="ARBA00035861"/>
    </source>
</evidence>
<dbReference type="SUPFAM" id="SSF55811">
    <property type="entry name" value="Nudix"/>
    <property type="match status" value="1"/>
</dbReference>
<evidence type="ECO:0000256" key="11">
    <source>
        <dbReference type="ARBA" id="ARBA00038905"/>
    </source>
</evidence>
<evidence type="ECO:0000313" key="15">
    <source>
        <dbReference type="Proteomes" id="UP001501166"/>
    </source>
</evidence>
<evidence type="ECO:0000256" key="6">
    <source>
        <dbReference type="ARBA" id="ARBA00022763"/>
    </source>
</evidence>